<evidence type="ECO:0000313" key="3">
    <source>
        <dbReference type="Proteomes" id="UP001341840"/>
    </source>
</evidence>
<organism evidence="2 3">
    <name type="scientific">Stylosanthes scabra</name>
    <dbReference type="NCBI Taxonomy" id="79078"/>
    <lineage>
        <taxon>Eukaryota</taxon>
        <taxon>Viridiplantae</taxon>
        <taxon>Streptophyta</taxon>
        <taxon>Embryophyta</taxon>
        <taxon>Tracheophyta</taxon>
        <taxon>Spermatophyta</taxon>
        <taxon>Magnoliopsida</taxon>
        <taxon>eudicotyledons</taxon>
        <taxon>Gunneridae</taxon>
        <taxon>Pentapetalae</taxon>
        <taxon>rosids</taxon>
        <taxon>fabids</taxon>
        <taxon>Fabales</taxon>
        <taxon>Fabaceae</taxon>
        <taxon>Papilionoideae</taxon>
        <taxon>50 kb inversion clade</taxon>
        <taxon>dalbergioids sensu lato</taxon>
        <taxon>Dalbergieae</taxon>
        <taxon>Pterocarpus clade</taxon>
        <taxon>Stylosanthes</taxon>
    </lineage>
</organism>
<name>A0ABU6WX35_9FABA</name>
<feature type="compositionally biased region" description="Low complexity" evidence="1">
    <location>
        <begin position="43"/>
        <end position="56"/>
    </location>
</feature>
<dbReference type="EMBL" id="JASCZI010184236">
    <property type="protein sequence ID" value="MED6190011.1"/>
    <property type="molecule type" value="Genomic_DNA"/>
</dbReference>
<reference evidence="2 3" key="1">
    <citation type="journal article" date="2023" name="Plants (Basel)">
        <title>Bridging the Gap: Combining Genomics and Transcriptomics Approaches to Understand Stylosanthes scabra, an Orphan Legume from the Brazilian Caatinga.</title>
        <authorList>
            <person name="Ferreira-Neto J.R.C."/>
            <person name="da Silva M.D."/>
            <person name="Binneck E."/>
            <person name="de Melo N.F."/>
            <person name="da Silva R.H."/>
            <person name="de Melo A.L.T.M."/>
            <person name="Pandolfi V."/>
            <person name="Bustamante F.O."/>
            <person name="Brasileiro-Vidal A.C."/>
            <person name="Benko-Iseppon A.M."/>
        </authorList>
    </citation>
    <scope>NUCLEOTIDE SEQUENCE [LARGE SCALE GENOMIC DNA]</scope>
    <source>
        <tissue evidence="2">Leaves</tissue>
    </source>
</reference>
<feature type="compositionally biased region" description="Basic and acidic residues" evidence="1">
    <location>
        <begin position="83"/>
        <end position="112"/>
    </location>
</feature>
<keyword evidence="3" id="KW-1185">Reference proteome</keyword>
<evidence type="ECO:0000256" key="1">
    <source>
        <dbReference type="SAM" id="MobiDB-lite"/>
    </source>
</evidence>
<proteinExistence type="predicted"/>
<dbReference type="Proteomes" id="UP001341840">
    <property type="component" value="Unassembled WGS sequence"/>
</dbReference>
<feature type="region of interest" description="Disordered" evidence="1">
    <location>
        <begin position="145"/>
        <end position="166"/>
    </location>
</feature>
<protein>
    <submittedName>
        <fullName evidence="2">Uncharacterized protein</fullName>
    </submittedName>
</protein>
<gene>
    <name evidence="2" type="ORF">PIB30_101586</name>
</gene>
<feature type="region of interest" description="Disordered" evidence="1">
    <location>
        <begin position="21"/>
        <end position="67"/>
    </location>
</feature>
<sequence length="324" mass="36880">RGRFLSRAVDLADPRWTLAPPGIPPAVVHPRDDLVMPDDAPAPRRQQVQEPRPRQAGPVRGKLSRCDQRRRLRMVEVGAAAHVAEERAEEQREYDRQDEPADAGHDEDQVHDDHAHHAFDQQDPSMSPSGMISFSLTAARAYASPAHAGTSSHPEYGPDHPAPFTAHTQEHIGLDELLYHMSTWYPAEFSSFASTYRMTRASHHMPRPHRRHPQQMSSMDHGFPPIHLLRLWGFQCLIRVALAPSTRLHHLIRHHPHIIASHFTGIVHHSHRRSHSRVPLIRPSQQRLLRHHSHVALPGLSDLRRVVPEVTCIPVEESIRVRIV</sequence>
<comment type="caution">
    <text evidence="2">The sequence shown here is derived from an EMBL/GenBank/DDBJ whole genome shotgun (WGS) entry which is preliminary data.</text>
</comment>
<feature type="non-terminal residue" evidence="2">
    <location>
        <position position="1"/>
    </location>
</feature>
<evidence type="ECO:0000313" key="2">
    <source>
        <dbReference type="EMBL" id="MED6190011.1"/>
    </source>
</evidence>
<accession>A0ABU6WX35</accession>
<feature type="region of interest" description="Disordered" evidence="1">
    <location>
        <begin position="82"/>
        <end position="112"/>
    </location>
</feature>